<keyword evidence="6" id="KW-0145">Chemotaxis</keyword>
<keyword evidence="15" id="KW-1185">Reference proteome</keyword>
<evidence type="ECO:0000256" key="7">
    <source>
        <dbReference type="ARBA" id="ARBA00022779"/>
    </source>
</evidence>
<dbReference type="PANTHER" id="PTHR30534">
    <property type="entry name" value="FLAGELLAR MOTOR SWITCH PROTEIN FLIG"/>
    <property type="match status" value="1"/>
</dbReference>
<keyword evidence="7" id="KW-0283">Flagellar rotation</keyword>
<evidence type="ECO:0000256" key="6">
    <source>
        <dbReference type="ARBA" id="ARBA00022500"/>
    </source>
</evidence>
<evidence type="ECO:0000259" key="12">
    <source>
        <dbReference type="Pfam" id="PF14841"/>
    </source>
</evidence>
<name>A0ABZ2V4S0_9RHOB</name>
<dbReference type="Pfam" id="PF14841">
    <property type="entry name" value="FliG_M"/>
    <property type="match status" value="1"/>
</dbReference>
<dbReference type="InterPro" id="IPR032779">
    <property type="entry name" value="FliG_M"/>
</dbReference>
<comment type="subcellular location">
    <subcellularLocation>
        <location evidence="1">Bacterial flagellum basal body</location>
    </subcellularLocation>
    <subcellularLocation>
        <location evidence="2">Cell membrane</location>
        <topology evidence="2">Peripheral membrane protein</topology>
        <orientation evidence="2">Cytoplasmic side</orientation>
    </subcellularLocation>
</comment>
<dbReference type="InterPro" id="IPR028263">
    <property type="entry name" value="FliG_N"/>
</dbReference>
<evidence type="ECO:0000256" key="3">
    <source>
        <dbReference type="ARBA" id="ARBA00010299"/>
    </source>
</evidence>
<comment type="similarity">
    <text evidence="3">Belongs to the FliG family.</text>
</comment>
<organism evidence="14 15">
    <name type="scientific">Yoonia phaeophyticola</name>
    <dbReference type="NCBI Taxonomy" id="3137369"/>
    <lineage>
        <taxon>Bacteria</taxon>
        <taxon>Pseudomonadati</taxon>
        <taxon>Pseudomonadota</taxon>
        <taxon>Alphaproteobacteria</taxon>
        <taxon>Rhodobacterales</taxon>
        <taxon>Paracoccaceae</taxon>
        <taxon>Yoonia</taxon>
    </lineage>
</organism>
<dbReference type="Gene3D" id="1.10.220.30">
    <property type="match status" value="3"/>
</dbReference>
<feature type="domain" description="Flagellar motor switch protein FliG middle" evidence="12">
    <location>
        <begin position="124"/>
        <end position="191"/>
    </location>
</feature>
<dbReference type="PANTHER" id="PTHR30534:SF0">
    <property type="entry name" value="FLAGELLAR MOTOR SWITCH PROTEIN FLIG"/>
    <property type="match status" value="1"/>
</dbReference>
<evidence type="ECO:0000256" key="9">
    <source>
        <dbReference type="ARBA" id="ARBA00023143"/>
    </source>
</evidence>
<dbReference type="InterPro" id="IPR011002">
    <property type="entry name" value="FliG_a-hlx"/>
</dbReference>
<dbReference type="RefSeq" id="WP_341366380.1">
    <property type="nucleotide sequence ID" value="NZ_CP150951.2"/>
</dbReference>
<dbReference type="SUPFAM" id="SSF48029">
    <property type="entry name" value="FliG"/>
    <property type="match status" value="2"/>
</dbReference>
<keyword evidence="8" id="KW-0472">Membrane</keyword>
<evidence type="ECO:0000313" key="15">
    <source>
        <dbReference type="Proteomes" id="UP001440612"/>
    </source>
</evidence>
<sequence length="348" mass="37562">MNMQMSMSPSPELTRRRKAAMIVQMLISDGGELSLSQLPESLQELLTREMGAIKLVDRETVSAVAEEFLSAVDAVGLTAPGNEDAAILAIADHLSPQLADRLRKQTASVRNGDHWPLITSLPNERIVAIMTSESIEVCAITLSKLSVAQAAEVLSLTPGDRARKISLAMSQTADTSPEAVRIIGKGLAEDYGQTPALAFERAPVQRLGAILNSTKSDRREEVLESLDNDDPAFATDVRNAIFTFKDIVHRIKELDIPNCIRAVPGETLTIAIAAALKGDDHLKASAEFILSNVSQRMATQIRDDAMEAGTIKKAAGEEAMGSVTNAIRELVDTGTITMRTLDEEDEDT</sequence>
<protein>
    <recommendedName>
        <fullName evidence="4">Flagellar motor switch protein FliG</fullName>
    </recommendedName>
</protein>
<evidence type="ECO:0000313" key="14">
    <source>
        <dbReference type="EMBL" id="WZC48263.1"/>
    </source>
</evidence>
<evidence type="ECO:0000256" key="1">
    <source>
        <dbReference type="ARBA" id="ARBA00004117"/>
    </source>
</evidence>
<evidence type="ECO:0000256" key="5">
    <source>
        <dbReference type="ARBA" id="ARBA00022475"/>
    </source>
</evidence>
<evidence type="ECO:0000256" key="4">
    <source>
        <dbReference type="ARBA" id="ARBA00021870"/>
    </source>
</evidence>
<feature type="domain" description="Flagellar motor switch protein FliG C-terminal" evidence="11">
    <location>
        <begin position="224"/>
        <end position="337"/>
    </location>
</feature>
<dbReference type="InterPro" id="IPR023087">
    <property type="entry name" value="Flg_Motor_Flig_C"/>
</dbReference>
<evidence type="ECO:0000256" key="2">
    <source>
        <dbReference type="ARBA" id="ARBA00004413"/>
    </source>
</evidence>
<gene>
    <name evidence="14" type="ORF">AABB29_15520</name>
</gene>
<comment type="function">
    <text evidence="10">FliG is one of three proteins (FliG, FliN, FliM) that forms the rotor-mounted switch complex (C ring), located at the base of the basal body. This complex interacts with the CheY and CheZ chemotaxis proteins, in addition to contacting components of the motor that determine the direction of flagellar rotation.</text>
</comment>
<accession>A0ABZ2V4S0</accession>
<keyword evidence="5" id="KW-1003">Cell membrane</keyword>
<dbReference type="Pfam" id="PF01706">
    <property type="entry name" value="FliG_C"/>
    <property type="match status" value="1"/>
</dbReference>
<feature type="domain" description="Flagellar motor switch protein FliG N-terminal" evidence="13">
    <location>
        <begin position="12"/>
        <end position="112"/>
    </location>
</feature>
<proteinExistence type="inferred from homology"/>
<evidence type="ECO:0000259" key="11">
    <source>
        <dbReference type="Pfam" id="PF01706"/>
    </source>
</evidence>
<evidence type="ECO:0000259" key="13">
    <source>
        <dbReference type="Pfam" id="PF14842"/>
    </source>
</evidence>
<dbReference type="PRINTS" id="PR00954">
    <property type="entry name" value="FLGMOTORFLIG"/>
</dbReference>
<keyword evidence="9" id="KW-0975">Bacterial flagellum</keyword>
<evidence type="ECO:0000256" key="8">
    <source>
        <dbReference type="ARBA" id="ARBA00023136"/>
    </source>
</evidence>
<reference evidence="15" key="1">
    <citation type="submission" date="2024-04" db="EMBL/GenBank/DDBJ databases">
        <title>Phylogenomic analyses of a clade within the roseobacter group suggest taxonomic reassignments of species of the genera Aestuariivita, Citreicella, Loktanella, Nautella, Pelagibaca, Ruegeria, Thalassobius, Thiobacimonas and Tropicibacter, and the proposal o.</title>
        <authorList>
            <person name="Jeon C.O."/>
        </authorList>
    </citation>
    <scope>NUCLEOTIDE SEQUENCE [LARGE SCALE GENOMIC DNA]</scope>
    <source>
        <strain evidence="15">BS5-3</strain>
    </source>
</reference>
<dbReference type="EMBL" id="CP150951">
    <property type="protein sequence ID" value="WZC48263.1"/>
    <property type="molecule type" value="Genomic_DNA"/>
</dbReference>
<dbReference type="InterPro" id="IPR000090">
    <property type="entry name" value="Flg_Motor_Flig"/>
</dbReference>
<dbReference type="Pfam" id="PF14842">
    <property type="entry name" value="FliG_N"/>
    <property type="match status" value="1"/>
</dbReference>
<dbReference type="Proteomes" id="UP001440612">
    <property type="component" value="Chromosome"/>
</dbReference>
<evidence type="ECO:0000256" key="10">
    <source>
        <dbReference type="ARBA" id="ARBA00025598"/>
    </source>
</evidence>